<evidence type="ECO:0000313" key="2">
    <source>
        <dbReference type="EMBL" id="KAF6317489.1"/>
    </source>
</evidence>
<dbReference type="Proteomes" id="UP000585614">
    <property type="component" value="Unassembled WGS sequence"/>
</dbReference>
<dbReference type="AlphaFoldDB" id="A0A7J7UX94"/>
<evidence type="ECO:0000256" key="1">
    <source>
        <dbReference type="SAM" id="MobiDB-lite"/>
    </source>
</evidence>
<gene>
    <name evidence="2" type="ORF">mRhiFer1_008539</name>
</gene>
<proteinExistence type="predicted"/>
<evidence type="ECO:0000313" key="3">
    <source>
        <dbReference type="Proteomes" id="UP000585614"/>
    </source>
</evidence>
<feature type="compositionally biased region" description="Low complexity" evidence="1">
    <location>
        <begin position="107"/>
        <end position="118"/>
    </location>
</feature>
<comment type="caution">
    <text evidence="2">The sequence shown here is derived from an EMBL/GenBank/DDBJ whole genome shotgun (WGS) entry which is preliminary data.</text>
</comment>
<organism evidence="2 3">
    <name type="scientific">Rhinolophus ferrumequinum</name>
    <name type="common">Greater horseshoe bat</name>
    <dbReference type="NCBI Taxonomy" id="59479"/>
    <lineage>
        <taxon>Eukaryota</taxon>
        <taxon>Metazoa</taxon>
        <taxon>Chordata</taxon>
        <taxon>Craniata</taxon>
        <taxon>Vertebrata</taxon>
        <taxon>Euteleostomi</taxon>
        <taxon>Mammalia</taxon>
        <taxon>Eutheria</taxon>
        <taxon>Laurasiatheria</taxon>
        <taxon>Chiroptera</taxon>
        <taxon>Yinpterochiroptera</taxon>
        <taxon>Rhinolophoidea</taxon>
        <taxon>Rhinolophidae</taxon>
        <taxon>Rhinolophinae</taxon>
        <taxon>Rhinolophus</taxon>
    </lineage>
</organism>
<sequence length="131" mass="13912">MPSQAACFPAPEGQVPSAPHSCPPWDVPVCHAVWVGDATRSRRFLIHREGRRGAGVGLSGAHAQTSRESCKPDGDVVTYAVSVPAANPVCPHRSTRRAPNDRQWFLSPSPASSPASVADTDQRADTMLCAL</sequence>
<protein>
    <submittedName>
        <fullName evidence="2">Uncharacterized protein</fullName>
    </submittedName>
</protein>
<name>A0A7J7UX94_RHIFE</name>
<dbReference type="EMBL" id="JACAGC010000015">
    <property type="protein sequence ID" value="KAF6317489.1"/>
    <property type="molecule type" value="Genomic_DNA"/>
</dbReference>
<accession>A0A7J7UX94</accession>
<reference evidence="2 3" key="1">
    <citation type="journal article" date="2020" name="Nature">
        <title>Six reference-quality genomes reveal evolution of bat adaptations.</title>
        <authorList>
            <person name="Jebb D."/>
            <person name="Huang Z."/>
            <person name="Pippel M."/>
            <person name="Hughes G.M."/>
            <person name="Lavrichenko K."/>
            <person name="Devanna P."/>
            <person name="Winkler S."/>
            <person name="Jermiin L.S."/>
            <person name="Skirmuntt E.C."/>
            <person name="Katzourakis A."/>
            <person name="Burkitt-Gray L."/>
            <person name="Ray D.A."/>
            <person name="Sullivan K.A.M."/>
            <person name="Roscito J.G."/>
            <person name="Kirilenko B.M."/>
            <person name="Davalos L.M."/>
            <person name="Corthals A.P."/>
            <person name="Power M.L."/>
            <person name="Jones G."/>
            <person name="Ransome R.D."/>
            <person name="Dechmann D.K.N."/>
            <person name="Locatelli A.G."/>
            <person name="Puechmaille S.J."/>
            <person name="Fedrigo O."/>
            <person name="Jarvis E.D."/>
            <person name="Hiller M."/>
            <person name="Vernes S.C."/>
            <person name="Myers E.W."/>
            <person name="Teeling E.C."/>
        </authorList>
    </citation>
    <scope>NUCLEOTIDE SEQUENCE [LARGE SCALE GENOMIC DNA]</scope>
    <source>
        <strain evidence="2">MRhiFer1</strain>
        <tissue evidence="2">Lung</tissue>
    </source>
</reference>
<feature type="region of interest" description="Disordered" evidence="1">
    <location>
        <begin position="89"/>
        <end position="120"/>
    </location>
</feature>